<dbReference type="InterPro" id="IPR011990">
    <property type="entry name" value="TPR-like_helical_dom_sf"/>
</dbReference>
<keyword evidence="4" id="KW-1185">Reference proteome</keyword>
<comment type="caution">
    <text evidence="3">The sequence shown here is derived from an EMBL/GenBank/DDBJ whole genome shotgun (WGS) entry which is preliminary data.</text>
</comment>
<dbReference type="EMBL" id="QHKO01000005">
    <property type="protein sequence ID" value="RAL21670.1"/>
    <property type="molecule type" value="Genomic_DNA"/>
</dbReference>
<proteinExistence type="predicted"/>
<sequence length="290" mass="32217">MSNPRARGLLQAACLSILLTGAACAHKPSPGELYLADAEAALNSERLEEAQALAQLAIDEPDTPEREALTLLAQTYRAQSLRAHAAGQLEEAIAFLRQAASLEPATAQRRSDLDQALALATETDLPAARLEPLLLDALALNPNLPELHRRAARTYEELGRHEDARAHYLWLWTASPGDLQAGLRLGVLLLMEERHREAHTYLANLYEAHPDDLQIGLNLSEALEGLGRTSRTHELFETMLEAHGEQPGLLFRYAAYLERQGHSEEARRMQARARDAMPSIEQRDDLRPLR</sequence>
<evidence type="ECO:0000313" key="4">
    <source>
        <dbReference type="Proteomes" id="UP000249169"/>
    </source>
</evidence>
<evidence type="ECO:0000256" key="1">
    <source>
        <dbReference type="SAM" id="MobiDB-lite"/>
    </source>
</evidence>
<reference evidence="3 4" key="1">
    <citation type="submission" date="2018-05" db="EMBL/GenBank/DDBJ databases">
        <title>Lujinxingia marina gen. nov. sp. nov., a new facultative anaerobic member of the class Deltaproteobacteria, and proposal of Lujinxingaceae fam. nov.</title>
        <authorList>
            <person name="Li C.-M."/>
        </authorList>
    </citation>
    <scope>NUCLEOTIDE SEQUENCE [LARGE SCALE GENOMIC DNA]</scope>
    <source>
        <strain evidence="3 4">B210</strain>
    </source>
</reference>
<evidence type="ECO:0000313" key="3">
    <source>
        <dbReference type="EMBL" id="RAL21670.1"/>
    </source>
</evidence>
<gene>
    <name evidence="3" type="ORF">DL240_12505</name>
</gene>
<feature type="signal peptide" evidence="2">
    <location>
        <begin position="1"/>
        <end position="25"/>
    </location>
</feature>
<dbReference type="Proteomes" id="UP000249169">
    <property type="component" value="Unassembled WGS sequence"/>
</dbReference>
<dbReference type="SUPFAM" id="SSF48452">
    <property type="entry name" value="TPR-like"/>
    <property type="match status" value="2"/>
</dbReference>
<evidence type="ECO:0000256" key="2">
    <source>
        <dbReference type="SAM" id="SignalP"/>
    </source>
</evidence>
<accession>A0A328C9M7</accession>
<dbReference type="PROSITE" id="PS51257">
    <property type="entry name" value="PROKAR_LIPOPROTEIN"/>
    <property type="match status" value="1"/>
</dbReference>
<name>A0A328C9M7_9DELT</name>
<keyword evidence="2" id="KW-0732">Signal</keyword>
<dbReference type="OrthoDB" id="9798174at2"/>
<protein>
    <submittedName>
        <fullName evidence="3">Uncharacterized protein</fullName>
    </submittedName>
</protein>
<dbReference type="RefSeq" id="WP_111730235.1">
    <property type="nucleotide sequence ID" value="NZ_QHKO01000005.1"/>
</dbReference>
<feature type="chain" id="PRO_5016322868" evidence="2">
    <location>
        <begin position="26"/>
        <end position="290"/>
    </location>
</feature>
<dbReference type="AlphaFoldDB" id="A0A328C9M7"/>
<feature type="region of interest" description="Disordered" evidence="1">
    <location>
        <begin position="265"/>
        <end position="290"/>
    </location>
</feature>
<organism evidence="3 4">
    <name type="scientific">Lujinxingia litoralis</name>
    <dbReference type="NCBI Taxonomy" id="2211119"/>
    <lineage>
        <taxon>Bacteria</taxon>
        <taxon>Deltaproteobacteria</taxon>
        <taxon>Bradymonadales</taxon>
        <taxon>Lujinxingiaceae</taxon>
        <taxon>Lujinxingia</taxon>
    </lineage>
</organism>
<dbReference type="Gene3D" id="1.25.40.10">
    <property type="entry name" value="Tetratricopeptide repeat domain"/>
    <property type="match status" value="1"/>
</dbReference>